<sequence length="82" mass="9650">MKYICGMHLEKLKNGDWKIKNNKKYTWSISKKLEKENISKGDIVLALCKNTKAPVMVLDVFENDDEKIKRKKIIKILDKNKI</sequence>
<dbReference type="Proteomes" id="UP000859547">
    <property type="component" value="Unassembled WGS sequence"/>
</dbReference>
<dbReference type="AlphaFoldDB" id="A0A8H9R0K4"/>
<accession>A0A8H9R0K4</accession>
<dbReference type="Pfam" id="PF19157">
    <property type="entry name" value="DUF5839"/>
    <property type="match status" value="1"/>
</dbReference>
<name>A0A8H9R0K4_CLOPF</name>
<dbReference type="EMBL" id="DACTCB010000053">
    <property type="protein sequence ID" value="HAT4309592.1"/>
    <property type="molecule type" value="Genomic_DNA"/>
</dbReference>
<gene>
    <name evidence="1" type="ORF">I9080_003462</name>
</gene>
<reference evidence="1" key="1">
    <citation type="journal article" date="2018" name="Genome Biol.">
        <title>SKESA: strategic k-mer extension for scrupulous assemblies.</title>
        <authorList>
            <person name="Souvorov A."/>
            <person name="Agarwala R."/>
            <person name="Lipman D.J."/>
        </authorList>
    </citation>
    <scope>NUCLEOTIDE SEQUENCE</scope>
    <source>
        <strain evidence="1">C8</strain>
    </source>
</reference>
<dbReference type="InterPro" id="IPR043895">
    <property type="entry name" value="DUF5839"/>
</dbReference>
<dbReference type="RefSeq" id="WP_283697946.1">
    <property type="nucleotide sequence ID" value="NZ_CATNXO010000030.1"/>
</dbReference>
<comment type="caution">
    <text evidence="1">The sequence shown here is derived from an EMBL/GenBank/DDBJ whole genome shotgun (WGS) entry which is preliminary data.</text>
</comment>
<proteinExistence type="predicted"/>
<evidence type="ECO:0000313" key="1">
    <source>
        <dbReference type="EMBL" id="HAT4309592.1"/>
    </source>
</evidence>
<protein>
    <submittedName>
        <fullName evidence="1">Uncharacterized protein</fullName>
    </submittedName>
</protein>
<organism evidence="1">
    <name type="scientific">Clostridium perfringens</name>
    <dbReference type="NCBI Taxonomy" id="1502"/>
    <lineage>
        <taxon>Bacteria</taxon>
        <taxon>Bacillati</taxon>
        <taxon>Bacillota</taxon>
        <taxon>Clostridia</taxon>
        <taxon>Eubacteriales</taxon>
        <taxon>Clostridiaceae</taxon>
        <taxon>Clostridium</taxon>
    </lineage>
</organism>
<reference evidence="1" key="2">
    <citation type="submission" date="2020-07" db="EMBL/GenBank/DDBJ databases">
        <authorList>
            <consortium name="NCBI Pathogen Detection Project"/>
        </authorList>
    </citation>
    <scope>NUCLEOTIDE SEQUENCE</scope>
    <source>
        <strain evidence="1">C8</strain>
    </source>
</reference>